<evidence type="ECO:0000256" key="5">
    <source>
        <dbReference type="ARBA" id="ARBA00023002"/>
    </source>
</evidence>
<evidence type="ECO:0000256" key="1">
    <source>
        <dbReference type="ARBA" id="ARBA00004173"/>
    </source>
</evidence>
<dbReference type="GeneTree" id="ENSGT00940000156729"/>
<evidence type="ECO:0000256" key="3">
    <source>
        <dbReference type="ARBA" id="ARBA00006484"/>
    </source>
</evidence>
<dbReference type="SUPFAM" id="SSF51735">
    <property type="entry name" value="NAD(P)-binding Rossmann-fold domains"/>
    <property type="match status" value="1"/>
</dbReference>
<dbReference type="PANTHER" id="PTHR42808">
    <property type="entry name" value="HYDROXYSTEROID DEHYDROGENASE-LIKE PROTEIN 2"/>
    <property type="match status" value="1"/>
</dbReference>
<feature type="domain" description="SCP2" evidence="9">
    <location>
        <begin position="218"/>
        <end position="306"/>
    </location>
</feature>
<comment type="subcellular location">
    <subcellularLocation>
        <location evidence="1">Mitochondrion</location>
    </subcellularLocation>
    <subcellularLocation>
        <location evidence="2">Peroxisome</location>
    </subcellularLocation>
</comment>
<proteinExistence type="inferred from homology"/>
<keyword evidence="6" id="KW-0496">Mitochondrion</keyword>
<protein>
    <recommendedName>
        <fullName evidence="8">Hydroxysteroid dehydrogenase-like protein 2</fullName>
    </recommendedName>
</protein>
<dbReference type="Gene3D" id="3.30.1050.10">
    <property type="entry name" value="SCP2 sterol-binding domain"/>
    <property type="match status" value="1"/>
</dbReference>
<dbReference type="InterPro" id="IPR036527">
    <property type="entry name" value="SCP2_sterol-bd_dom_sf"/>
</dbReference>
<keyword evidence="5" id="KW-0560">Oxidoreductase</keyword>
<evidence type="ECO:0000256" key="4">
    <source>
        <dbReference type="ARBA" id="ARBA00022857"/>
    </source>
</evidence>
<reference evidence="10" key="2">
    <citation type="submission" date="2025-09" db="UniProtKB">
        <authorList>
            <consortium name="Ensembl"/>
        </authorList>
    </citation>
    <scope>IDENTIFICATION</scope>
</reference>
<dbReference type="InterPro" id="IPR036291">
    <property type="entry name" value="NAD(P)-bd_dom_sf"/>
</dbReference>
<comment type="similarity">
    <text evidence="3">Belongs to the short-chain dehydrogenases/reductases (SDR) family.</text>
</comment>
<dbReference type="SUPFAM" id="SSF55718">
    <property type="entry name" value="SCP-like"/>
    <property type="match status" value="1"/>
</dbReference>
<dbReference type="GO" id="GO:0005777">
    <property type="term" value="C:peroxisome"/>
    <property type="evidence" value="ECO:0007669"/>
    <property type="project" value="UniProtKB-SubCell"/>
</dbReference>
<organism evidence="10 11">
    <name type="scientific">Poecilia latipinna</name>
    <name type="common">sailfin molly</name>
    <dbReference type="NCBI Taxonomy" id="48699"/>
    <lineage>
        <taxon>Eukaryota</taxon>
        <taxon>Metazoa</taxon>
        <taxon>Chordata</taxon>
        <taxon>Craniata</taxon>
        <taxon>Vertebrata</taxon>
        <taxon>Euteleostomi</taxon>
        <taxon>Actinopterygii</taxon>
        <taxon>Neopterygii</taxon>
        <taxon>Teleostei</taxon>
        <taxon>Neoteleostei</taxon>
        <taxon>Acanthomorphata</taxon>
        <taxon>Ovalentaria</taxon>
        <taxon>Atherinomorphae</taxon>
        <taxon>Cyprinodontiformes</taxon>
        <taxon>Poeciliidae</taxon>
        <taxon>Poeciliinae</taxon>
        <taxon>Poecilia</taxon>
    </lineage>
</organism>
<accession>A0A3B3V592</accession>
<keyword evidence="7" id="KW-0576">Peroxisome</keyword>
<evidence type="ECO:0000313" key="10">
    <source>
        <dbReference type="Ensembl" id="ENSPLAP00000020081.1"/>
    </source>
</evidence>
<dbReference type="PANTHER" id="PTHR42808:SF3">
    <property type="entry name" value="HYDROXYSTEROID DEHYDROGENASE-LIKE PROTEIN 2"/>
    <property type="match status" value="1"/>
</dbReference>
<dbReference type="Proteomes" id="UP000261500">
    <property type="component" value="Unplaced"/>
</dbReference>
<dbReference type="GO" id="GO:0005739">
    <property type="term" value="C:mitochondrion"/>
    <property type="evidence" value="ECO:0007669"/>
    <property type="project" value="UniProtKB-SubCell"/>
</dbReference>
<dbReference type="FunFam" id="3.40.50.720:FF:000301">
    <property type="entry name" value="Hydroxysteroid dehydrogenase like 2"/>
    <property type="match status" value="1"/>
</dbReference>
<keyword evidence="11" id="KW-1185">Reference proteome</keyword>
<dbReference type="GO" id="GO:0016491">
    <property type="term" value="F:oxidoreductase activity"/>
    <property type="evidence" value="ECO:0007669"/>
    <property type="project" value="UniProtKB-KW"/>
</dbReference>
<evidence type="ECO:0000256" key="8">
    <source>
        <dbReference type="ARBA" id="ARBA00040243"/>
    </source>
</evidence>
<evidence type="ECO:0000256" key="6">
    <source>
        <dbReference type="ARBA" id="ARBA00023128"/>
    </source>
</evidence>
<dbReference type="Ensembl" id="ENSPLAT00000014455.1">
    <property type="protein sequence ID" value="ENSPLAP00000020081.1"/>
    <property type="gene ID" value="ENSPLAG00000002714.1"/>
</dbReference>
<evidence type="ECO:0000313" key="11">
    <source>
        <dbReference type="Proteomes" id="UP000261500"/>
    </source>
</evidence>
<evidence type="ECO:0000256" key="7">
    <source>
        <dbReference type="ARBA" id="ARBA00023140"/>
    </source>
</evidence>
<sequence>MELLSPHRKLAGCTLFITGASRGIGKAIALKAAQDGANVVIAAKTAEPHPKLPGTIFTAADEVEAAGGKALPCVVDIRDEQQIGAAVQKAVETFGGIDILVNNASAISLTGTLETPMKKVDLMLGINLRGTYLTSKLVIPHLLKSRRPHILNLSPPLNLNPVWFKNHTGHPLLPDFFLDEAPESLVKQMEQHAPPSDTPPSGGPIGSTFDIIRGVINEDVVQATQGVYRFDLSGDHSGVWFLDLKSGSGSAGQGEPPAKADVVMTMDSGDFTKMFAGQLKPTMAFMTGKLRIKGDMTLAIKLEKLMGRMNKARL</sequence>
<reference evidence="10" key="1">
    <citation type="submission" date="2025-08" db="UniProtKB">
        <authorList>
            <consortium name="Ensembl"/>
        </authorList>
    </citation>
    <scope>IDENTIFICATION</scope>
</reference>
<dbReference type="NCBIfam" id="NF006133">
    <property type="entry name" value="PRK08278.1"/>
    <property type="match status" value="1"/>
</dbReference>
<dbReference type="Pfam" id="PF00106">
    <property type="entry name" value="adh_short"/>
    <property type="match status" value="1"/>
</dbReference>
<evidence type="ECO:0000259" key="9">
    <source>
        <dbReference type="Pfam" id="PF02036"/>
    </source>
</evidence>
<dbReference type="Pfam" id="PF02036">
    <property type="entry name" value="SCP2"/>
    <property type="match status" value="1"/>
</dbReference>
<name>A0A3B3V592_9TELE</name>
<dbReference type="Gene3D" id="3.40.50.720">
    <property type="entry name" value="NAD(P)-binding Rossmann-like Domain"/>
    <property type="match status" value="1"/>
</dbReference>
<evidence type="ECO:0000256" key="2">
    <source>
        <dbReference type="ARBA" id="ARBA00004275"/>
    </source>
</evidence>
<dbReference type="InterPro" id="IPR003033">
    <property type="entry name" value="SCP2_sterol-bd_dom"/>
</dbReference>
<dbReference type="InterPro" id="IPR002347">
    <property type="entry name" value="SDR_fam"/>
</dbReference>
<dbReference type="InterPro" id="IPR051935">
    <property type="entry name" value="HSDL2"/>
</dbReference>
<dbReference type="AlphaFoldDB" id="A0A3B3V592"/>
<dbReference type="PRINTS" id="PR00081">
    <property type="entry name" value="GDHRDH"/>
</dbReference>
<keyword evidence="4" id="KW-0521">NADP</keyword>